<dbReference type="InterPro" id="IPR050879">
    <property type="entry name" value="Acyltransferase_3"/>
</dbReference>
<dbReference type="EMBL" id="SNSC02000021">
    <property type="protein sequence ID" value="TID15314.1"/>
    <property type="molecule type" value="Genomic_DNA"/>
</dbReference>
<dbReference type="AlphaFoldDB" id="A0A4Z1NMK9"/>
<dbReference type="Proteomes" id="UP000298493">
    <property type="component" value="Unassembled WGS sequence"/>
</dbReference>
<feature type="region of interest" description="Disordered" evidence="1">
    <location>
        <begin position="520"/>
        <end position="541"/>
    </location>
</feature>
<feature type="transmembrane region" description="Helical" evidence="2">
    <location>
        <begin position="133"/>
        <end position="151"/>
    </location>
</feature>
<accession>A0A4Z1NMK9</accession>
<dbReference type="Pfam" id="PF01757">
    <property type="entry name" value="Acyl_transf_3"/>
    <property type="match status" value="1"/>
</dbReference>
<evidence type="ECO:0000256" key="2">
    <source>
        <dbReference type="SAM" id="Phobius"/>
    </source>
</evidence>
<gene>
    <name evidence="4" type="ORF">E6O75_ATG08567</name>
</gene>
<name>A0A4Z1NMK9_9PEZI</name>
<keyword evidence="2" id="KW-0812">Transmembrane</keyword>
<protein>
    <recommendedName>
        <fullName evidence="3">Acyltransferase 3 domain-containing protein</fullName>
    </recommendedName>
</protein>
<organism evidence="4 5">
    <name type="scientific">Venturia nashicola</name>
    <dbReference type="NCBI Taxonomy" id="86259"/>
    <lineage>
        <taxon>Eukaryota</taxon>
        <taxon>Fungi</taxon>
        <taxon>Dikarya</taxon>
        <taxon>Ascomycota</taxon>
        <taxon>Pezizomycotina</taxon>
        <taxon>Dothideomycetes</taxon>
        <taxon>Pleosporomycetidae</taxon>
        <taxon>Venturiales</taxon>
        <taxon>Venturiaceae</taxon>
        <taxon>Venturia</taxon>
    </lineage>
</organism>
<dbReference type="STRING" id="86259.A0A4Z1NMK9"/>
<keyword evidence="5" id="KW-1185">Reference proteome</keyword>
<feature type="transmembrane region" description="Helical" evidence="2">
    <location>
        <begin position="254"/>
        <end position="275"/>
    </location>
</feature>
<feature type="transmembrane region" description="Helical" evidence="2">
    <location>
        <begin position="287"/>
        <end position="312"/>
    </location>
</feature>
<evidence type="ECO:0000313" key="4">
    <source>
        <dbReference type="EMBL" id="TID15314.1"/>
    </source>
</evidence>
<feature type="domain" description="Acyltransferase 3" evidence="3">
    <location>
        <begin position="89"/>
        <end position="465"/>
    </location>
</feature>
<keyword evidence="2" id="KW-1133">Transmembrane helix</keyword>
<comment type="caution">
    <text evidence="4">The sequence shown here is derived from an EMBL/GenBank/DDBJ whole genome shotgun (WGS) entry which is preliminary data.</text>
</comment>
<feature type="transmembrane region" description="Helical" evidence="2">
    <location>
        <begin position="183"/>
        <end position="203"/>
    </location>
</feature>
<sequence length="541" mass="59658">MAPNQSLNLIPVPSFDVEQHLQKQSPQSFAPQRVLSPTVLFSGLATGASRGKPAPLMAGNEAAVLDSAHAASPLLRVISEPPLIVTGTGLRGVAALGVMSSHMVLCFARSLVAPCHGGKNGPMYLFQRPFFRLIVQGQSFVALFFILMGFVNSLKPLKQAQAHQFEEALMALTKSSLNRTARLVLPATTVTTIAWAACQLGLFDIARKSDAYWLQVNSKPKSDGWSQALMDLFRNGILQTWIWGDNSYDQPQWALLYLLLGSMNIFLVLLITVTMQAKFRIIVLSLLYMYCWAAGDFLVSTNVYFGIILAQLHTLNIAAPNKSIIWRYLPFLSSLFGLFLMSFPSEYAQDAAWSRFLYNLGQNITPGQSELSRFWPGLGAQILCASILVSQDLRQLLSGQVLTYLGGISFSLYLLHGTLMRTVLAWMTFGPAILSGRHLVQPNGYYAQPSNGWFLLILPMFLMFLMAAVHIWSVKVEPIFARATKTLEDVVTGGREGRKSPIVGPADAIAYKKLDDEKEHRRGLSNGTLEQQPLNGNGIAR</sequence>
<feature type="compositionally biased region" description="Polar residues" evidence="1">
    <location>
        <begin position="525"/>
        <end position="535"/>
    </location>
</feature>
<dbReference type="InterPro" id="IPR002656">
    <property type="entry name" value="Acyl_transf_3_dom"/>
</dbReference>
<evidence type="ECO:0000259" key="3">
    <source>
        <dbReference type="Pfam" id="PF01757"/>
    </source>
</evidence>
<evidence type="ECO:0000313" key="5">
    <source>
        <dbReference type="Proteomes" id="UP000298493"/>
    </source>
</evidence>
<evidence type="ECO:0000256" key="1">
    <source>
        <dbReference type="SAM" id="MobiDB-lite"/>
    </source>
</evidence>
<dbReference type="GO" id="GO:0016747">
    <property type="term" value="F:acyltransferase activity, transferring groups other than amino-acyl groups"/>
    <property type="evidence" value="ECO:0007669"/>
    <property type="project" value="InterPro"/>
</dbReference>
<reference evidence="4 5" key="1">
    <citation type="submission" date="2019-04" db="EMBL/GenBank/DDBJ databases">
        <title>High contiguity whole genome sequence and gene annotation resource for two Venturia nashicola isolates.</title>
        <authorList>
            <person name="Prokchorchik M."/>
            <person name="Won K."/>
            <person name="Lee Y."/>
            <person name="Choi E.D."/>
            <person name="Segonzac C."/>
            <person name="Sohn K.H."/>
        </authorList>
    </citation>
    <scope>NUCLEOTIDE SEQUENCE [LARGE SCALE GENOMIC DNA]</scope>
    <source>
        <strain evidence="4 5">PRI2</strain>
    </source>
</reference>
<proteinExistence type="predicted"/>
<dbReference type="PANTHER" id="PTHR23028">
    <property type="entry name" value="ACETYLTRANSFERASE"/>
    <property type="match status" value="1"/>
</dbReference>
<feature type="transmembrane region" description="Helical" evidence="2">
    <location>
        <begin position="452"/>
        <end position="472"/>
    </location>
</feature>
<feature type="transmembrane region" description="Helical" evidence="2">
    <location>
        <begin position="324"/>
        <end position="343"/>
    </location>
</feature>
<dbReference type="PANTHER" id="PTHR23028:SF128">
    <property type="entry name" value="ACYLTRANSFERASE 3 DOMAIN-CONTAINING PROTEIN"/>
    <property type="match status" value="1"/>
</dbReference>
<feature type="transmembrane region" description="Helical" evidence="2">
    <location>
        <begin position="397"/>
        <end position="415"/>
    </location>
</feature>
<keyword evidence="2" id="KW-0472">Membrane</keyword>